<feature type="signal peptide" evidence="4">
    <location>
        <begin position="1"/>
        <end position="32"/>
    </location>
</feature>
<dbReference type="SMART" id="SM00110">
    <property type="entry name" value="C1Q"/>
    <property type="match status" value="1"/>
</dbReference>
<dbReference type="InterPro" id="IPR008983">
    <property type="entry name" value="Tumour_necrosis_fac-like_dom"/>
</dbReference>
<sequence>MKLLSLSKKTAGKNMFKNIVIGVLLLPFVALGDESCDRKEMEDTICSLCTQRRGTSTSQQTAFSAYMSKNIYIKTLSKHKVFVYDRIETNAGNAYNSATGKFTAPGDGMYVFHTSTAAYDKSDCTIEIVKNDAIKDIGFADAGNHDDRAMSSTMTILSLKKGDVVYVRVGLSLGGNYLESNQYVRMTFSGFKLA</sequence>
<accession>A0A8B8BQ94</accession>
<feature type="domain" description="C1q" evidence="5">
    <location>
        <begin position="56"/>
        <end position="194"/>
    </location>
</feature>
<name>A0A8B8BQ94_CRAVI</name>
<dbReference type="GeneID" id="111112331"/>
<gene>
    <name evidence="7" type="primary">LOC111112331</name>
</gene>
<evidence type="ECO:0000256" key="3">
    <source>
        <dbReference type="ARBA" id="ARBA00022729"/>
    </source>
</evidence>
<reference evidence="7" key="2">
    <citation type="submission" date="2025-08" db="UniProtKB">
        <authorList>
            <consortium name="RefSeq"/>
        </authorList>
    </citation>
    <scope>IDENTIFICATION</scope>
    <source>
        <tissue evidence="7">Whole sample</tissue>
    </source>
</reference>
<dbReference type="RefSeq" id="XP_022305485.1">
    <property type="nucleotide sequence ID" value="XM_022449777.1"/>
</dbReference>
<evidence type="ECO:0000313" key="7">
    <source>
        <dbReference type="RefSeq" id="XP_022305485.1"/>
    </source>
</evidence>
<protein>
    <submittedName>
        <fullName evidence="7">Complement C1q-like protein 4</fullName>
    </submittedName>
</protein>
<comment type="subcellular location">
    <subcellularLocation>
        <location evidence="1">Secreted</location>
    </subcellularLocation>
</comment>
<dbReference type="AlphaFoldDB" id="A0A8B8BQ94"/>
<evidence type="ECO:0000256" key="2">
    <source>
        <dbReference type="ARBA" id="ARBA00022525"/>
    </source>
</evidence>
<dbReference type="GO" id="GO:0005576">
    <property type="term" value="C:extracellular region"/>
    <property type="evidence" value="ECO:0007669"/>
    <property type="project" value="UniProtKB-SubCell"/>
</dbReference>
<organism evidence="6 7">
    <name type="scientific">Crassostrea virginica</name>
    <name type="common">Eastern oyster</name>
    <dbReference type="NCBI Taxonomy" id="6565"/>
    <lineage>
        <taxon>Eukaryota</taxon>
        <taxon>Metazoa</taxon>
        <taxon>Spiralia</taxon>
        <taxon>Lophotrochozoa</taxon>
        <taxon>Mollusca</taxon>
        <taxon>Bivalvia</taxon>
        <taxon>Autobranchia</taxon>
        <taxon>Pteriomorphia</taxon>
        <taxon>Ostreida</taxon>
        <taxon>Ostreoidea</taxon>
        <taxon>Ostreidae</taxon>
        <taxon>Crassostrea</taxon>
    </lineage>
</organism>
<dbReference type="InterPro" id="IPR050822">
    <property type="entry name" value="Cerebellin_Synaptic_Org"/>
</dbReference>
<dbReference type="SUPFAM" id="SSF49842">
    <property type="entry name" value="TNF-like"/>
    <property type="match status" value="1"/>
</dbReference>
<dbReference type="Proteomes" id="UP000694844">
    <property type="component" value="Chromosome 1"/>
</dbReference>
<evidence type="ECO:0000259" key="5">
    <source>
        <dbReference type="PROSITE" id="PS50871"/>
    </source>
</evidence>
<dbReference type="InterPro" id="IPR001073">
    <property type="entry name" value="C1q_dom"/>
</dbReference>
<keyword evidence="2" id="KW-0964">Secreted</keyword>
<dbReference type="PANTHER" id="PTHR22923">
    <property type="entry name" value="CEREBELLIN-RELATED"/>
    <property type="match status" value="1"/>
</dbReference>
<reference evidence="6" key="1">
    <citation type="submission" date="2024-06" db="UniProtKB">
        <authorList>
            <consortium name="RefSeq"/>
        </authorList>
    </citation>
    <scope>NUCLEOTIDE SEQUENCE [LARGE SCALE GENOMIC DNA]</scope>
</reference>
<keyword evidence="6" id="KW-1185">Reference proteome</keyword>
<feature type="chain" id="PRO_5034480895" evidence="4">
    <location>
        <begin position="33"/>
        <end position="194"/>
    </location>
</feature>
<proteinExistence type="predicted"/>
<evidence type="ECO:0000313" key="6">
    <source>
        <dbReference type="Proteomes" id="UP000694844"/>
    </source>
</evidence>
<keyword evidence="3 4" id="KW-0732">Signal</keyword>
<dbReference type="PROSITE" id="PS50871">
    <property type="entry name" value="C1Q"/>
    <property type="match status" value="1"/>
</dbReference>
<evidence type="ECO:0000256" key="4">
    <source>
        <dbReference type="SAM" id="SignalP"/>
    </source>
</evidence>
<dbReference type="Pfam" id="PF00386">
    <property type="entry name" value="C1q"/>
    <property type="match status" value="1"/>
</dbReference>
<dbReference type="Gene3D" id="2.60.120.40">
    <property type="match status" value="1"/>
</dbReference>
<evidence type="ECO:0000256" key="1">
    <source>
        <dbReference type="ARBA" id="ARBA00004613"/>
    </source>
</evidence>
<dbReference type="PANTHER" id="PTHR22923:SF116">
    <property type="entry name" value="C1Q DOMAIN-CONTAINING PROTEIN"/>
    <property type="match status" value="1"/>
</dbReference>
<dbReference type="OrthoDB" id="6142814at2759"/>
<dbReference type="PRINTS" id="PR00007">
    <property type="entry name" value="COMPLEMNTC1Q"/>
</dbReference>
<dbReference type="KEGG" id="cvn:111112331"/>